<dbReference type="EMBL" id="MBFS01001378">
    <property type="protein sequence ID" value="PVV01097.1"/>
    <property type="molecule type" value="Genomic_DNA"/>
</dbReference>
<dbReference type="Pfam" id="PF07970">
    <property type="entry name" value="COPIIcoated_ERV"/>
    <property type="match status" value="1"/>
</dbReference>
<dbReference type="InterPro" id="IPR039542">
    <property type="entry name" value="Erv_N"/>
</dbReference>
<dbReference type="PANTHER" id="PTHR10984:SF25">
    <property type="entry name" value="ENDOPLASMIC RETICULUM-GOLGI INTERMEDIATE COMPARTMENT PROTEIN 3"/>
    <property type="match status" value="1"/>
</dbReference>
<evidence type="ECO:0000313" key="9">
    <source>
        <dbReference type="EMBL" id="PVV01097.1"/>
    </source>
</evidence>
<dbReference type="OrthoDB" id="270930at2759"/>
<evidence type="ECO:0000256" key="1">
    <source>
        <dbReference type="ARBA" id="ARBA00004141"/>
    </source>
</evidence>
<feature type="transmembrane region" description="Helical" evidence="6">
    <location>
        <begin position="348"/>
        <end position="371"/>
    </location>
</feature>
<feature type="domain" description="Endoplasmic reticulum vesicle transporter C-terminal" evidence="7">
    <location>
        <begin position="145"/>
        <end position="367"/>
    </location>
</feature>
<organism evidence="9 10">
    <name type="scientific">Smittium megazygosporum</name>
    <dbReference type="NCBI Taxonomy" id="133381"/>
    <lineage>
        <taxon>Eukaryota</taxon>
        <taxon>Fungi</taxon>
        <taxon>Fungi incertae sedis</taxon>
        <taxon>Zoopagomycota</taxon>
        <taxon>Kickxellomycotina</taxon>
        <taxon>Harpellomycetes</taxon>
        <taxon>Harpellales</taxon>
        <taxon>Legeriomycetaceae</taxon>
        <taxon>Smittium</taxon>
    </lineage>
</organism>
<name>A0A2T9Z994_9FUNG</name>
<keyword evidence="4 6" id="KW-1133">Transmembrane helix</keyword>
<dbReference type="GO" id="GO:0000139">
    <property type="term" value="C:Golgi membrane"/>
    <property type="evidence" value="ECO:0007669"/>
    <property type="project" value="TreeGrafter"/>
</dbReference>
<dbReference type="Pfam" id="PF13850">
    <property type="entry name" value="ERGIC_N"/>
    <property type="match status" value="1"/>
</dbReference>
<dbReference type="InterPro" id="IPR012936">
    <property type="entry name" value="Erv_C"/>
</dbReference>
<evidence type="ECO:0000313" key="10">
    <source>
        <dbReference type="Proteomes" id="UP000245609"/>
    </source>
</evidence>
<evidence type="ECO:0000259" key="7">
    <source>
        <dbReference type="Pfam" id="PF07970"/>
    </source>
</evidence>
<keyword evidence="10" id="KW-1185">Reference proteome</keyword>
<evidence type="ECO:0000259" key="8">
    <source>
        <dbReference type="Pfam" id="PF13850"/>
    </source>
</evidence>
<dbReference type="PANTHER" id="PTHR10984">
    <property type="entry name" value="ENDOPLASMIC RETICULUM-GOLGI INTERMEDIATE COMPARTMENT PROTEIN"/>
    <property type="match status" value="1"/>
</dbReference>
<evidence type="ECO:0008006" key="11">
    <source>
        <dbReference type="Google" id="ProtNLM"/>
    </source>
</evidence>
<feature type="domain" description="Endoplasmic reticulum vesicle transporter N-terminal" evidence="8">
    <location>
        <begin position="11"/>
        <end position="100"/>
    </location>
</feature>
<accession>A0A2T9Z994</accession>
<dbReference type="STRING" id="133381.A0A2T9Z994"/>
<dbReference type="GO" id="GO:0006890">
    <property type="term" value="P:retrograde vesicle-mediated transport, Golgi to endoplasmic reticulum"/>
    <property type="evidence" value="ECO:0007669"/>
    <property type="project" value="TreeGrafter"/>
</dbReference>
<dbReference type="InterPro" id="IPR045888">
    <property type="entry name" value="Erv"/>
</dbReference>
<feature type="transmembrane region" description="Helical" evidence="6">
    <location>
        <begin position="29"/>
        <end position="47"/>
    </location>
</feature>
<proteinExistence type="inferred from homology"/>
<evidence type="ECO:0000256" key="2">
    <source>
        <dbReference type="ARBA" id="ARBA00005648"/>
    </source>
</evidence>
<dbReference type="GO" id="GO:0005789">
    <property type="term" value="C:endoplasmic reticulum membrane"/>
    <property type="evidence" value="ECO:0007669"/>
    <property type="project" value="TreeGrafter"/>
</dbReference>
<evidence type="ECO:0000256" key="6">
    <source>
        <dbReference type="SAM" id="Phobius"/>
    </source>
</evidence>
<evidence type="ECO:0000256" key="3">
    <source>
        <dbReference type="ARBA" id="ARBA00022692"/>
    </source>
</evidence>
<keyword evidence="5 6" id="KW-0472">Membrane</keyword>
<evidence type="ECO:0000256" key="5">
    <source>
        <dbReference type="ARBA" id="ARBA00023136"/>
    </source>
</evidence>
<gene>
    <name evidence="9" type="ORF">BB560_004499</name>
</gene>
<dbReference type="AlphaFoldDB" id="A0A2T9Z994"/>
<comment type="subcellular location">
    <subcellularLocation>
        <location evidence="1">Membrane</location>
        <topology evidence="1">Multi-pass membrane protein</topology>
    </subcellularLocation>
</comment>
<dbReference type="GO" id="GO:0030134">
    <property type="term" value="C:COPII-coated ER to Golgi transport vesicle"/>
    <property type="evidence" value="ECO:0007669"/>
    <property type="project" value="TreeGrafter"/>
</dbReference>
<keyword evidence="3 6" id="KW-0812">Transmembrane</keyword>
<protein>
    <recommendedName>
        <fullName evidence="11">Endoplasmic reticulum vesicle transporter C-terminal domain-containing protein</fullName>
    </recommendedName>
</protein>
<reference evidence="9 10" key="1">
    <citation type="journal article" date="2018" name="MBio">
        <title>Comparative Genomics Reveals the Core Gene Toolbox for the Fungus-Insect Symbiosis.</title>
        <authorList>
            <person name="Wang Y."/>
            <person name="Stata M."/>
            <person name="Wang W."/>
            <person name="Stajich J.E."/>
            <person name="White M.M."/>
            <person name="Moncalvo J.M."/>
        </authorList>
    </citation>
    <scope>NUCLEOTIDE SEQUENCE [LARGE SCALE GENOMIC DNA]</scope>
    <source>
        <strain evidence="9 10">SC-DP-2</strain>
    </source>
</reference>
<comment type="caution">
    <text evidence="9">The sequence shown here is derived from an EMBL/GenBank/DDBJ whole genome shotgun (WGS) entry which is preliminary data.</text>
</comment>
<dbReference type="Proteomes" id="UP000245609">
    <property type="component" value="Unassembled WGS sequence"/>
</dbReference>
<evidence type="ECO:0000256" key="4">
    <source>
        <dbReference type="ARBA" id="ARBA00022989"/>
    </source>
</evidence>
<sequence>MPERKGFFSKFQAFDAYAKTMDDFKVKTYSGAFLTLASIITVLVLIFNEYSLYANVVKSSELVIDKERTEKMKINLDITFHSAPCNLLGLDVMDSTGEHRINSFEYVQKTRLNKDGTQVTNPISFLPEPPKHENGTLIRDYCGSCYGALKGSECCNTCKAVQEAYRIRGWPFSNPEKIEQCVRERFVEQVQSQKGEGCRIKGSVVINKVTGNFHIMAGETVQIQSMHAHVVHDYFPTDYNFDHTINYLSFGGDFYEQNNPLDKVSKKSLGSPVQYQYFIKVVASETRMLNGKVHKTNQYSVTEYNSGTIAESKSGHAHAKAKPGFFVNFDISPMRIIYYESKKSFSSFLSSSLAIIGSIFTVAGIIDSLIFKAEKAIAHKLEIGKQA</sequence>
<comment type="similarity">
    <text evidence="2">Belongs to the ERGIC family.</text>
</comment>
<dbReference type="GO" id="GO:0006888">
    <property type="term" value="P:endoplasmic reticulum to Golgi vesicle-mediated transport"/>
    <property type="evidence" value="ECO:0007669"/>
    <property type="project" value="TreeGrafter"/>
</dbReference>